<proteinExistence type="predicted"/>
<name>A0A0A9EEI1_ARUDO</name>
<dbReference type="EMBL" id="GBRH01201610">
    <property type="protein sequence ID" value="JAD96285.1"/>
    <property type="molecule type" value="Transcribed_RNA"/>
</dbReference>
<dbReference type="AlphaFoldDB" id="A0A0A9EEI1"/>
<accession>A0A0A9EEI1</accession>
<organism evidence="1">
    <name type="scientific">Arundo donax</name>
    <name type="common">Giant reed</name>
    <name type="synonym">Donax arundinaceus</name>
    <dbReference type="NCBI Taxonomy" id="35708"/>
    <lineage>
        <taxon>Eukaryota</taxon>
        <taxon>Viridiplantae</taxon>
        <taxon>Streptophyta</taxon>
        <taxon>Embryophyta</taxon>
        <taxon>Tracheophyta</taxon>
        <taxon>Spermatophyta</taxon>
        <taxon>Magnoliopsida</taxon>
        <taxon>Liliopsida</taxon>
        <taxon>Poales</taxon>
        <taxon>Poaceae</taxon>
        <taxon>PACMAD clade</taxon>
        <taxon>Arundinoideae</taxon>
        <taxon>Arundineae</taxon>
        <taxon>Arundo</taxon>
    </lineage>
</organism>
<protein>
    <submittedName>
        <fullName evidence="1">Oxidoreductase, 2OG-Fe(II) oxygenase family protein</fullName>
    </submittedName>
</protein>
<reference evidence="1" key="1">
    <citation type="submission" date="2014-09" db="EMBL/GenBank/DDBJ databases">
        <authorList>
            <person name="Magalhaes I.L.F."/>
            <person name="Oliveira U."/>
            <person name="Santos F.R."/>
            <person name="Vidigal T.H.D.A."/>
            <person name="Brescovit A.D."/>
            <person name="Santos A.J."/>
        </authorList>
    </citation>
    <scope>NUCLEOTIDE SEQUENCE</scope>
    <source>
        <tissue evidence="1">Shoot tissue taken approximately 20 cm above the soil surface</tissue>
    </source>
</reference>
<evidence type="ECO:0000313" key="1">
    <source>
        <dbReference type="EMBL" id="JAD96285.1"/>
    </source>
</evidence>
<reference evidence="1" key="2">
    <citation type="journal article" date="2015" name="Data Brief">
        <title>Shoot transcriptome of the giant reed, Arundo donax.</title>
        <authorList>
            <person name="Barrero R.A."/>
            <person name="Guerrero F.D."/>
            <person name="Moolhuijzen P."/>
            <person name="Goolsby J.A."/>
            <person name="Tidwell J."/>
            <person name="Bellgard S.E."/>
            <person name="Bellgard M.I."/>
        </authorList>
    </citation>
    <scope>NUCLEOTIDE SEQUENCE</scope>
    <source>
        <tissue evidence="1">Shoot tissue taken approximately 20 cm above the soil surface</tissue>
    </source>
</reference>
<sequence>MAVTLMVSLQSDLKYSDTSDPPFLFSTCARSNSSTLQMGFWGQQKSSISHQSFMCKSVTNLNFSRPV</sequence>